<reference evidence="1 2" key="1">
    <citation type="submission" date="2015-06" db="EMBL/GenBank/DDBJ databases">
        <title>Genome sequence of Mycobacterium conceptionense strain MLE.</title>
        <authorList>
            <person name="Greninger A.L."/>
            <person name="Cunningham G."/>
            <person name="Chiu C.Y."/>
            <person name="Miller S."/>
        </authorList>
    </citation>
    <scope>NUCLEOTIDE SEQUENCE [LARGE SCALE GENOMIC DNA]</scope>
    <source>
        <strain evidence="1 2">MLE</strain>
    </source>
</reference>
<name>A0A0J8UA30_9MYCO</name>
<dbReference type="PATRIC" id="fig|451644.5.peg.2342"/>
<sequence>MTANATTVLTWLVRRAGIPLDATIWVPETGTVDEAKAEARREHGANAQAVRRLGDQYWTELELC</sequence>
<dbReference type="Proteomes" id="UP000037594">
    <property type="component" value="Unassembled WGS sequence"/>
</dbReference>
<dbReference type="AlphaFoldDB" id="A0A0J8UA30"/>
<accession>A0A0J8UA30</accession>
<proteinExistence type="predicted"/>
<protein>
    <submittedName>
        <fullName evidence="1">Uncharacterized protein</fullName>
    </submittedName>
</protein>
<dbReference type="EMBL" id="LFOD01000008">
    <property type="protein sequence ID" value="KMV18246.1"/>
    <property type="molecule type" value="Genomic_DNA"/>
</dbReference>
<comment type="caution">
    <text evidence="1">The sequence shown here is derived from an EMBL/GenBank/DDBJ whole genome shotgun (WGS) entry which is preliminary data.</text>
</comment>
<organism evidence="1 2">
    <name type="scientific">Mycolicibacterium conceptionense</name>
    <dbReference type="NCBI Taxonomy" id="451644"/>
    <lineage>
        <taxon>Bacteria</taxon>
        <taxon>Bacillati</taxon>
        <taxon>Actinomycetota</taxon>
        <taxon>Actinomycetes</taxon>
        <taxon>Mycobacteriales</taxon>
        <taxon>Mycobacteriaceae</taxon>
        <taxon>Mycolicibacterium</taxon>
    </lineage>
</organism>
<gene>
    <name evidence="1" type="ORF">ACT17_11385</name>
</gene>
<evidence type="ECO:0000313" key="1">
    <source>
        <dbReference type="EMBL" id="KMV18246.1"/>
    </source>
</evidence>
<evidence type="ECO:0000313" key="2">
    <source>
        <dbReference type="Proteomes" id="UP000037594"/>
    </source>
</evidence>
<dbReference type="RefSeq" id="WP_048895682.1">
    <property type="nucleotide sequence ID" value="NZ_LFOD01000008.1"/>
</dbReference>